<dbReference type="OrthoDB" id="425014at2759"/>
<feature type="domain" description="Reverse transcriptase" evidence="1">
    <location>
        <begin position="1"/>
        <end position="128"/>
    </location>
</feature>
<proteinExistence type="predicted"/>
<organism evidence="4">
    <name type="scientific">Schistocephalus solidus</name>
    <name type="common">Tapeworm</name>
    <dbReference type="NCBI Taxonomy" id="70667"/>
    <lineage>
        <taxon>Eukaryota</taxon>
        <taxon>Metazoa</taxon>
        <taxon>Spiralia</taxon>
        <taxon>Lophotrochozoa</taxon>
        <taxon>Platyhelminthes</taxon>
        <taxon>Cestoda</taxon>
        <taxon>Eucestoda</taxon>
        <taxon>Diphyllobothriidea</taxon>
        <taxon>Diphyllobothriidae</taxon>
        <taxon>Schistocephalus</taxon>
    </lineage>
</organism>
<dbReference type="AlphaFoldDB" id="A0A183TBM4"/>
<evidence type="ECO:0000313" key="3">
    <source>
        <dbReference type="Proteomes" id="UP000275846"/>
    </source>
</evidence>
<dbReference type="PROSITE" id="PS50878">
    <property type="entry name" value="RT_POL"/>
    <property type="match status" value="1"/>
</dbReference>
<reference evidence="2 3" key="2">
    <citation type="submission" date="2018-11" db="EMBL/GenBank/DDBJ databases">
        <authorList>
            <consortium name="Pathogen Informatics"/>
        </authorList>
    </citation>
    <scope>NUCLEOTIDE SEQUENCE [LARGE SCALE GENOMIC DNA]</scope>
    <source>
        <strain evidence="2 3">NST_G2</strain>
    </source>
</reference>
<sequence>MVSEAFAVTTGVKQDCVLAPNLFSLMFSDMLMDAYRDELPVILIAYRTDGHLLNSQRMQASTRVSTTTVHDMLFTDDCSLNTVREDDMQRSMDLFAAGCTNFGLKISAAKMVVMHQPPPSAEYNGGSTISRNTRIDYEVAQRITKASQAFGRLQASVWNHRCIHLNTKLKMYKAVILTTLLYGGATWTVYSNQTRKLNHFHLRCLRSILKLRWQDRIPDTESPGVDRNPQHLRHA</sequence>
<dbReference type="InterPro" id="IPR000477">
    <property type="entry name" value="RT_dom"/>
</dbReference>
<gene>
    <name evidence="2" type="ORF">SSLN_LOCUS13872</name>
</gene>
<name>A0A183TBM4_SCHSO</name>
<dbReference type="EMBL" id="UYSU01038445">
    <property type="protein sequence ID" value="VDM00258.1"/>
    <property type="molecule type" value="Genomic_DNA"/>
</dbReference>
<evidence type="ECO:0000313" key="2">
    <source>
        <dbReference type="EMBL" id="VDM00258.1"/>
    </source>
</evidence>
<dbReference type="WBParaSite" id="SSLN_0001440401-mRNA-1">
    <property type="protein sequence ID" value="SSLN_0001440401-mRNA-1"/>
    <property type="gene ID" value="SSLN_0001440401"/>
</dbReference>
<dbReference type="PANTHER" id="PTHR47027:SF26">
    <property type="entry name" value="REVERSE TRANSCRIPTASE DOMAIN-CONTAINING PROTEIN"/>
    <property type="match status" value="1"/>
</dbReference>
<keyword evidence="3" id="KW-1185">Reference proteome</keyword>
<reference evidence="4" key="1">
    <citation type="submission" date="2016-06" db="UniProtKB">
        <authorList>
            <consortium name="WormBaseParasite"/>
        </authorList>
    </citation>
    <scope>IDENTIFICATION</scope>
</reference>
<accession>A0A183TBM4</accession>
<evidence type="ECO:0000313" key="4">
    <source>
        <dbReference type="WBParaSite" id="SSLN_0001440401-mRNA-1"/>
    </source>
</evidence>
<protein>
    <submittedName>
        <fullName evidence="4">Reverse transcriptase domain-containing protein</fullName>
    </submittedName>
</protein>
<dbReference type="PANTHER" id="PTHR47027">
    <property type="entry name" value="REVERSE TRANSCRIPTASE DOMAIN-CONTAINING PROTEIN"/>
    <property type="match status" value="1"/>
</dbReference>
<dbReference type="Proteomes" id="UP000275846">
    <property type="component" value="Unassembled WGS sequence"/>
</dbReference>
<evidence type="ECO:0000259" key="1">
    <source>
        <dbReference type="PROSITE" id="PS50878"/>
    </source>
</evidence>